<sequence length="222" mass="25093">MCGRYTLTVTLEELISRYIPESVGLSYHEPRYNISPSQMVTTVINDGQANRMGMLKWGLIPSWAKDPTKGTINARAETLLEKPSFTIPFLRKRCLIPADSFFEWETTPTGKQPMRFLLKSEAIFSFAGIYDTWTAPDGKKISSFAIITSEPNSLVKKIHNRMPVILKPEDEATWLDRTLQDPTTLMSLLQPYPAEVMMAYPVSAEVGNVKNDSPNCIKELKE</sequence>
<dbReference type="PANTHER" id="PTHR13604">
    <property type="entry name" value="DC12-RELATED"/>
    <property type="match status" value="1"/>
</dbReference>
<evidence type="ECO:0000313" key="10">
    <source>
        <dbReference type="Proteomes" id="UP000186058"/>
    </source>
</evidence>
<evidence type="ECO:0000256" key="4">
    <source>
        <dbReference type="ARBA" id="ARBA00022801"/>
    </source>
</evidence>
<evidence type="ECO:0000256" key="2">
    <source>
        <dbReference type="ARBA" id="ARBA00022670"/>
    </source>
</evidence>
<dbReference type="PANTHER" id="PTHR13604:SF0">
    <property type="entry name" value="ABASIC SITE PROCESSING PROTEIN HMCES"/>
    <property type="match status" value="1"/>
</dbReference>
<keyword evidence="4 8" id="KW-0378">Hydrolase</keyword>
<dbReference type="RefSeq" id="WP_074106782.1">
    <property type="nucleotide sequence ID" value="NZ_LVWI01000002.1"/>
</dbReference>
<gene>
    <name evidence="9" type="ORF">A3844_05150</name>
</gene>
<dbReference type="EC" id="3.4.-.-" evidence="8"/>
<dbReference type="InterPro" id="IPR003738">
    <property type="entry name" value="SRAP"/>
</dbReference>
<evidence type="ECO:0000313" key="9">
    <source>
        <dbReference type="EMBL" id="OKP91217.1"/>
    </source>
</evidence>
<keyword evidence="3" id="KW-0227">DNA damage</keyword>
<evidence type="ECO:0000256" key="1">
    <source>
        <dbReference type="ARBA" id="ARBA00008136"/>
    </source>
</evidence>
<name>A0ABX3EWR7_9BACL</name>
<dbReference type="SUPFAM" id="SSF143081">
    <property type="entry name" value="BB1717-like"/>
    <property type="match status" value="1"/>
</dbReference>
<comment type="similarity">
    <text evidence="1 8">Belongs to the SOS response-associated peptidase family.</text>
</comment>
<evidence type="ECO:0000256" key="3">
    <source>
        <dbReference type="ARBA" id="ARBA00022763"/>
    </source>
</evidence>
<keyword evidence="10" id="KW-1185">Reference proteome</keyword>
<evidence type="ECO:0000256" key="5">
    <source>
        <dbReference type="ARBA" id="ARBA00023124"/>
    </source>
</evidence>
<organism evidence="9 10">
    <name type="scientific">Paenibacillus helianthi</name>
    <dbReference type="NCBI Taxonomy" id="1349432"/>
    <lineage>
        <taxon>Bacteria</taxon>
        <taxon>Bacillati</taxon>
        <taxon>Bacillota</taxon>
        <taxon>Bacilli</taxon>
        <taxon>Bacillales</taxon>
        <taxon>Paenibacillaceae</taxon>
        <taxon>Paenibacillus</taxon>
    </lineage>
</organism>
<accession>A0ABX3EWR7</accession>
<evidence type="ECO:0000256" key="7">
    <source>
        <dbReference type="ARBA" id="ARBA00023239"/>
    </source>
</evidence>
<dbReference type="Pfam" id="PF02586">
    <property type="entry name" value="SRAP"/>
    <property type="match status" value="1"/>
</dbReference>
<proteinExistence type="inferred from homology"/>
<protein>
    <recommendedName>
        <fullName evidence="8">Abasic site processing protein</fullName>
        <ecNumber evidence="8">3.4.-.-</ecNumber>
    </recommendedName>
</protein>
<dbReference type="Gene3D" id="3.90.1680.10">
    <property type="entry name" value="SOS response associated peptidase-like"/>
    <property type="match status" value="1"/>
</dbReference>
<evidence type="ECO:0000256" key="6">
    <source>
        <dbReference type="ARBA" id="ARBA00023125"/>
    </source>
</evidence>
<comment type="caution">
    <text evidence="9">The sequence shown here is derived from an EMBL/GenBank/DDBJ whole genome shotgun (WGS) entry which is preliminary data.</text>
</comment>
<evidence type="ECO:0000256" key="8">
    <source>
        <dbReference type="RuleBase" id="RU364100"/>
    </source>
</evidence>
<dbReference type="InterPro" id="IPR036590">
    <property type="entry name" value="SRAP-like"/>
</dbReference>
<dbReference type="Proteomes" id="UP000186058">
    <property type="component" value="Unassembled WGS sequence"/>
</dbReference>
<keyword evidence="6" id="KW-0238">DNA-binding</keyword>
<keyword evidence="2 8" id="KW-0645">Protease</keyword>
<keyword evidence="7" id="KW-0456">Lyase</keyword>
<dbReference type="EMBL" id="LVWI01000002">
    <property type="protein sequence ID" value="OKP91217.1"/>
    <property type="molecule type" value="Genomic_DNA"/>
</dbReference>
<keyword evidence="5" id="KW-0190">Covalent protein-DNA linkage</keyword>
<reference evidence="9 10" key="1">
    <citation type="submission" date="2016-03" db="EMBL/GenBank/DDBJ databases">
        <authorList>
            <person name="Sant'Anna F.H."/>
            <person name="Ambrosini A."/>
            <person name="Souza R."/>
            <person name="Bach E."/>
            <person name="Fernandes G."/>
            <person name="Balsanelli E."/>
            <person name="Baura V.A."/>
            <person name="Souza E.M."/>
            <person name="Passaglia L."/>
        </authorList>
    </citation>
    <scope>NUCLEOTIDE SEQUENCE [LARGE SCALE GENOMIC DNA]</scope>
    <source>
        <strain evidence="9 10">P26E</strain>
    </source>
</reference>